<reference evidence="2 3" key="1">
    <citation type="journal article" date="2018" name="BMC Genomics">
        <title>The genome of Naegleria lovaniensis, the basis for a comparative approach to unravel pathogenicity factors of the human pathogenic amoeba N. fowleri.</title>
        <authorList>
            <person name="Liechti N."/>
            <person name="Schurch N."/>
            <person name="Bruggmann R."/>
            <person name="Wittwer M."/>
        </authorList>
    </citation>
    <scope>NUCLEOTIDE SEQUENCE [LARGE SCALE GENOMIC DNA]</scope>
    <source>
        <strain evidence="2 3">ATCC 30569</strain>
    </source>
</reference>
<keyword evidence="3" id="KW-1185">Reference proteome</keyword>
<name>A0AA88KQC6_NAELO</name>
<protein>
    <submittedName>
        <fullName evidence="2">Uncharacterized protein</fullName>
    </submittedName>
</protein>
<comment type="caution">
    <text evidence="2">The sequence shown here is derived from an EMBL/GenBank/DDBJ whole genome shotgun (WGS) entry which is preliminary data.</text>
</comment>
<evidence type="ECO:0000256" key="1">
    <source>
        <dbReference type="SAM" id="Phobius"/>
    </source>
</evidence>
<feature type="transmembrane region" description="Helical" evidence="1">
    <location>
        <begin position="26"/>
        <end position="45"/>
    </location>
</feature>
<keyword evidence="1" id="KW-1133">Transmembrane helix</keyword>
<proteinExistence type="predicted"/>
<dbReference type="GeneID" id="68096307"/>
<gene>
    <name evidence="2" type="ORF">C9374_003852</name>
</gene>
<dbReference type="Proteomes" id="UP000816034">
    <property type="component" value="Unassembled WGS sequence"/>
</dbReference>
<keyword evidence="1" id="KW-0472">Membrane</keyword>
<sequence length="151" mass="18051">MYAQYVKVIITLERLAKVRNDPYPKLLLLLFVVFIFLHALEMYLANKLTLYDRFENMFANSVFISFVWPNFLPAQLKKVASLLYQITRWNVWLNFQRLFEEMDRFAEKYIAPITRVVLFLLMSYTIIKIIQAHFLSIQENLENEVLVSTES</sequence>
<accession>A0AA88KQC6</accession>
<evidence type="ECO:0000313" key="3">
    <source>
        <dbReference type="Proteomes" id="UP000816034"/>
    </source>
</evidence>
<dbReference type="AlphaFoldDB" id="A0AA88KQC6"/>
<organism evidence="2 3">
    <name type="scientific">Naegleria lovaniensis</name>
    <name type="common">Amoeba</name>
    <dbReference type="NCBI Taxonomy" id="51637"/>
    <lineage>
        <taxon>Eukaryota</taxon>
        <taxon>Discoba</taxon>
        <taxon>Heterolobosea</taxon>
        <taxon>Tetramitia</taxon>
        <taxon>Eutetramitia</taxon>
        <taxon>Vahlkampfiidae</taxon>
        <taxon>Naegleria</taxon>
    </lineage>
</organism>
<keyword evidence="1" id="KW-0812">Transmembrane</keyword>
<dbReference type="RefSeq" id="XP_044555982.1">
    <property type="nucleotide sequence ID" value="XM_044693426.1"/>
</dbReference>
<evidence type="ECO:0000313" key="2">
    <source>
        <dbReference type="EMBL" id="KAG2394088.1"/>
    </source>
</evidence>
<dbReference type="EMBL" id="PYSW02000001">
    <property type="protein sequence ID" value="KAG2394088.1"/>
    <property type="molecule type" value="Genomic_DNA"/>
</dbReference>